<feature type="region of interest" description="Disordered" evidence="1">
    <location>
        <begin position="297"/>
        <end position="352"/>
    </location>
</feature>
<gene>
    <name evidence="2" type="ORF">F6B43_02155</name>
</gene>
<accession>A0A5J5J390</accession>
<keyword evidence="3" id="KW-1185">Reference proteome</keyword>
<name>A0A5J5J390_9MICO</name>
<dbReference type="AlphaFoldDB" id="A0A5J5J390"/>
<evidence type="ECO:0000313" key="2">
    <source>
        <dbReference type="EMBL" id="KAA9110506.1"/>
    </source>
</evidence>
<dbReference type="Proteomes" id="UP000325827">
    <property type="component" value="Unassembled WGS sequence"/>
</dbReference>
<feature type="compositionally biased region" description="Polar residues" evidence="1">
    <location>
        <begin position="302"/>
        <end position="313"/>
    </location>
</feature>
<evidence type="ECO:0000313" key="3">
    <source>
        <dbReference type="Proteomes" id="UP000325827"/>
    </source>
</evidence>
<dbReference type="OrthoDB" id="5081882at2"/>
<evidence type="ECO:0000256" key="1">
    <source>
        <dbReference type="SAM" id="MobiDB-lite"/>
    </source>
</evidence>
<proteinExistence type="predicted"/>
<dbReference type="RefSeq" id="WP_150447280.1">
    <property type="nucleotide sequence ID" value="NZ_VYSA01000001.1"/>
</dbReference>
<comment type="caution">
    <text evidence="2">The sequence shown here is derived from an EMBL/GenBank/DDBJ whole genome shotgun (WGS) entry which is preliminary data.</text>
</comment>
<reference evidence="3" key="1">
    <citation type="submission" date="2019-09" db="EMBL/GenBank/DDBJ databases">
        <title>Mumia zhuanghuii sp. nov. isolated from the intestinal contents of plateau pika (Ochotona curzoniae) in the Qinghai-Tibet plateau of China.</title>
        <authorList>
            <person name="Tian Z."/>
        </authorList>
    </citation>
    <scope>NUCLEOTIDE SEQUENCE [LARGE SCALE GENOMIC DNA]</scope>
    <source>
        <strain evidence="3">JCM 30598</strain>
    </source>
</reference>
<dbReference type="EMBL" id="VYSA01000001">
    <property type="protein sequence ID" value="KAA9110506.1"/>
    <property type="molecule type" value="Genomic_DNA"/>
</dbReference>
<sequence length="450" mass="48061">MHTEDRETSGDALRAGYRLMRHVSPPESPWPGTLARTPDGQSCVLVDAADLGDAWRGWRAEAGGHLLAPVDVARRLDGHDVALPICRERVETFLARRGRGRDALEEGETVTLAVSLLRGAAEAARVWRDDAAVGEWWLTDAGCPVLVTDITGSTTSEILDSLAASVDDWLARAVADAATAARDPRILLRDIEECESALFAIAAPSPLATRALAPMYAREAARVRESTEPERAAAPRWADVLARHVDAEFTELVSDAAMRVWRRLRRPRTTRRRRPWLLAASLAASITVIGLVWPSGEGPATAESSPVPTTMTSAPPDVSETAQGTPELGDRAAGGESTGEMTAQTPGEGGDTIDWVTAASGLLTRRAACAGQLSCLADVIEDPARTFPAGVADKQGADIRITLLDEFGGAAVLRLEDAADPQASPQLVVVVRARERLLLRDIHAVAEKKA</sequence>
<organism evidence="2 3">
    <name type="scientific">Microbacterium rhizomatis</name>
    <dbReference type="NCBI Taxonomy" id="1631477"/>
    <lineage>
        <taxon>Bacteria</taxon>
        <taxon>Bacillati</taxon>
        <taxon>Actinomycetota</taxon>
        <taxon>Actinomycetes</taxon>
        <taxon>Micrococcales</taxon>
        <taxon>Microbacteriaceae</taxon>
        <taxon>Microbacterium</taxon>
    </lineage>
</organism>
<protein>
    <submittedName>
        <fullName evidence="2">Uncharacterized protein</fullName>
    </submittedName>
</protein>